<reference evidence="3" key="1">
    <citation type="submission" date="2025-08" db="UniProtKB">
        <authorList>
            <consortium name="RefSeq"/>
        </authorList>
    </citation>
    <scope>IDENTIFICATION</scope>
    <source>
        <tissue evidence="3">Whole blood</tissue>
    </source>
</reference>
<sequence length="274" mass="28808">MISRKPEPSHRLQTLFYSNCSPVTLKRLRPKGLSPPAFLPTAPGGGAALGGRVSACQSHRPRLHPLPPLFLSPPRPARCRSASPEDLAFSCLLPSPSWPCPRVPDLAPCPSTAAPKPPSRHQRQREGALTLLHTQSARPAPRPASAPGPASPRSGPFSSPSSVTGVSFPGSPRKRALSSRLRPARPDAAPRETAGALGVPATRSALRAAEAQSWGRPTPTPRKPDDPPGADQGGQDRRSPSSRLPPPLTPCSRPTSNRRHLPPAESADPAPPGS</sequence>
<dbReference type="GeneID" id="128777792"/>
<name>A0A9W2VSF0_PANPR</name>
<dbReference type="Proteomes" id="UP001165780">
    <property type="component" value="Unplaced"/>
</dbReference>
<gene>
    <name evidence="3" type="primary">LOC128777792</name>
</gene>
<accession>A0A9W2VSF0</accession>
<organism evidence="2 3">
    <name type="scientific">Panthera pardus</name>
    <name type="common">Leopard</name>
    <name type="synonym">Felis pardus</name>
    <dbReference type="NCBI Taxonomy" id="9691"/>
    <lineage>
        <taxon>Eukaryota</taxon>
        <taxon>Metazoa</taxon>
        <taxon>Chordata</taxon>
        <taxon>Craniata</taxon>
        <taxon>Vertebrata</taxon>
        <taxon>Euteleostomi</taxon>
        <taxon>Mammalia</taxon>
        <taxon>Eutheria</taxon>
        <taxon>Laurasiatheria</taxon>
        <taxon>Carnivora</taxon>
        <taxon>Feliformia</taxon>
        <taxon>Felidae</taxon>
        <taxon>Pantherinae</taxon>
        <taxon>Panthera</taxon>
    </lineage>
</organism>
<feature type="region of interest" description="Disordered" evidence="1">
    <location>
        <begin position="133"/>
        <end position="274"/>
    </location>
</feature>
<proteinExistence type="predicted"/>
<dbReference type="RefSeq" id="XP_053761313.1">
    <property type="nucleotide sequence ID" value="XM_053905338.1"/>
</dbReference>
<evidence type="ECO:0000256" key="1">
    <source>
        <dbReference type="SAM" id="MobiDB-lite"/>
    </source>
</evidence>
<dbReference type="AlphaFoldDB" id="A0A9W2VSF0"/>
<evidence type="ECO:0000313" key="2">
    <source>
        <dbReference type="Proteomes" id="UP001165780"/>
    </source>
</evidence>
<protein>
    <submittedName>
        <fullName evidence="3">Uncharacterized protein LOC128777792</fullName>
    </submittedName>
</protein>
<feature type="compositionally biased region" description="Low complexity" evidence="1">
    <location>
        <begin position="151"/>
        <end position="171"/>
    </location>
</feature>
<evidence type="ECO:0000313" key="3">
    <source>
        <dbReference type="RefSeq" id="XP_053761313.1"/>
    </source>
</evidence>
<keyword evidence="2" id="KW-1185">Reference proteome</keyword>
<feature type="compositionally biased region" description="Pro residues" evidence="1">
    <location>
        <begin position="140"/>
        <end position="150"/>
    </location>
</feature>